<evidence type="ECO:0000313" key="3">
    <source>
        <dbReference type="Proteomes" id="UP001251374"/>
    </source>
</evidence>
<dbReference type="RefSeq" id="WP_309725607.1">
    <property type="nucleotide sequence ID" value="NZ_JARWAM010000054.1"/>
</dbReference>
<protein>
    <submittedName>
        <fullName evidence="2">Type VI secretion system contractile sheath large subunit</fullName>
    </submittedName>
</protein>
<dbReference type="InterPro" id="IPR010269">
    <property type="entry name" value="T6SS_TssC-like"/>
</dbReference>
<name>A0ABU1HKS0_9GAMM</name>
<keyword evidence="3" id="KW-1185">Reference proteome</keyword>
<proteinExistence type="predicted"/>
<organism evidence="2 3">
    <name type="scientific">Franzmannia qiaohouensis</name>
    <dbReference type="NCBI Taxonomy" id="1329370"/>
    <lineage>
        <taxon>Bacteria</taxon>
        <taxon>Pseudomonadati</taxon>
        <taxon>Pseudomonadota</taxon>
        <taxon>Gammaproteobacteria</taxon>
        <taxon>Oceanospirillales</taxon>
        <taxon>Halomonadaceae</taxon>
        <taxon>Franzmannia</taxon>
    </lineage>
</organism>
<accession>A0ABU1HKS0</accession>
<dbReference type="Proteomes" id="UP001251374">
    <property type="component" value="Unassembled WGS sequence"/>
</dbReference>
<evidence type="ECO:0000259" key="1">
    <source>
        <dbReference type="Pfam" id="PF05943"/>
    </source>
</evidence>
<gene>
    <name evidence="2" type="ORF">QC821_21715</name>
</gene>
<feature type="non-terminal residue" evidence="2">
    <location>
        <position position="143"/>
    </location>
</feature>
<dbReference type="Pfam" id="PF05943">
    <property type="entry name" value="VipB"/>
    <property type="match status" value="1"/>
</dbReference>
<reference evidence="2 3" key="1">
    <citation type="submission" date="2023-04" db="EMBL/GenBank/DDBJ databases">
        <title>A long-awaited taxogenomic arrangement of the family Halomonadaceae.</title>
        <authorList>
            <person name="De La Haba R."/>
            <person name="Chuvochina M."/>
            <person name="Wittouck S."/>
            <person name="Arahal D.R."/>
            <person name="Sanchez-Porro C."/>
            <person name="Hugenholtz P."/>
            <person name="Ventosa A."/>
        </authorList>
    </citation>
    <scope>NUCLEOTIDE SEQUENCE [LARGE SCALE GENOMIC DNA]</scope>
    <source>
        <strain evidence="2 3">DSM 26770</strain>
    </source>
</reference>
<dbReference type="InterPro" id="IPR044031">
    <property type="entry name" value="TssC1_N"/>
</dbReference>
<feature type="domain" description="TssC1 N-terminal" evidence="1">
    <location>
        <begin position="71"/>
        <end position="143"/>
    </location>
</feature>
<evidence type="ECO:0000313" key="2">
    <source>
        <dbReference type="EMBL" id="MDR5907887.1"/>
    </source>
</evidence>
<comment type="caution">
    <text evidence="2">The sequence shown here is derived from an EMBL/GenBank/DDBJ whole genome shotgun (WGS) entry which is preliminary data.</text>
</comment>
<dbReference type="PANTHER" id="PTHR35565:SF3">
    <property type="entry name" value="TYPE VI SECRETION SYSTEM SHEATH PROTEIN TSSC1"/>
    <property type="match status" value="1"/>
</dbReference>
<sequence length="143" mass="15930">MAEAKQEVAAGATEAEAIDLAEFSDLLERDFRVKDSDGEKLQALVANLALAATERSGTATISGNAIKSIKSLISGIDQILSRQMNEILHDEKVRQIEGTWRGLHYLINNTETDSKLKIRVLNIRKDELADILQDYEGQMWDQS</sequence>
<dbReference type="PANTHER" id="PTHR35565">
    <property type="entry name" value="CYTOPLASMIC PROTEIN-RELATED"/>
    <property type="match status" value="1"/>
</dbReference>
<dbReference type="EMBL" id="JARWAM010000054">
    <property type="protein sequence ID" value="MDR5907887.1"/>
    <property type="molecule type" value="Genomic_DNA"/>
</dbReference>